<evidence type="ECO:0000313" key="2">
    <source>
        <dbReference type="EMBL" id="MDX2960452.1"/>
    </source>
</evidence>
<dbReference type="AlphaFoldDB" id="A0AAP6EEX5"/>
<evidence type="ECO:0000313" key="3">
    <source>
        <dbReference type="EMBL" id="MDX3017738.1"/>
    </source>
</evidence>
<evidence type="ECO:0000313" key="4">
    <source>
        <dbReference type="Proteomes" id="UP001272987"/>
    </source>
</evidence>
<feature type="region of interest" description="Disordered" evidence="1">
    <location>
        <begin position="118"/>
        <end position="138"/>
    </location>
</feature>
<keyword evidence="4" id="KW-1185">Reference proteome</keyword>
<reference evidence="2 4" key="1">
    <citation type="journal article" date="2023" name="Microb. Genom.">
        <title>Mesoterricola silvestris gen. nov., sp. nov., Mesoterricola sediminis sp. nov., Geothrix oryzae sp. nov., Geothrix edaphica sp. nov., Geothrix rubra sp. nov., and Geothrix limicola sp. nov., six novel members of Acidobacteriota isolated from soils.</title>
        <authorList>
            <person name="Weisberg A.J."/>
            <person name="Pearce E."/>
            <person name="Kramer C.G."/>
            <person name="Chang J.H."/>
            <person name="Clarke C.R."/>
        </authorList>
    </citation>
    <scope>NUCLEOTIDE SEQUENCE</scope>
    <source>
        <strain evidence="3 4">NB05-1H</strain>
        <strain evidence="2">NRRL_B-16521</strain>
    </source>
</reference>
<evidence type="ECO:0000313" key="5">
    <source>
        <dbReference type="Proteomes" id="UP001282288"/>
    </source>
</evidence>
<proteinExistence type="predicted"/>
<dbReference type="Proteomes" id="UP001282288">
    <property type="component" value="Unassembled WGS sequence"/>
</dbReference>
<dbReference type="InterPro" id="IPR014347">
    <property type="entry name" value="Tautomerase/MIF_sf"/>
</dbReference>
<dbReference type="SUPFAM" id="SSF55331">
    <property type="entry name" value="Tautomerase/MIF"/>
    <property type="match status" value="1"/>
</dbReference>
<protein>
    <submittedName>
        <fullName evidence="2">Tautomerase family protein</fullName>
    </submittedName>
</protein>
<dbReference type="GeneID" id="69811751"/>
<evidence type="ECO:0000256" key="1">
    <source>
        <dbReference type="SAM" id="MobiDB-lite"/>
    </source>
</evidence>
<dbReference type="RefSeq" id="WP_010359232.1">
    <property type="nucleotide sequence ID" value="NZ_BCMK01000002.1"/>
</dbReference>
<gene>
    <name evidence="2" type="ORF">PV399_12105</name>
    <name evidence="3" type="ORF">PV666_07570</name>
</gene>
<organism evidence="2 5">
    <name type="scientific">Streptomyces acidiscabies</name>
    <dbReference type="NCBI Taxonomy" id="42234"/>
    <lineage>
        <taxon>Bacteria</taxon>
        <taxon>Bacillati</taxon>
        <taxon>Actinomycetota</taxon>
        <taxon>Actinomycetes</taxon>
        <taxon>Kitasatosporales</taxon>
        <taxon>Streptomycetaceae</taxon>
        <taxon>Streptomyces</taxon>
    </lineage>
</organism>
<dbReference type="Gene3D" id="3.30.429.10">
    <property type="entry name" value="Macrophage Migration Inhibitory Factor"/>
    <property type="match status" value="1"/>
</dbReference>
<dbReference type="Proteomes" id="UP001272987">
    <property type="component" value="Unassembled WGS sequence"/>
</dbReference>
<accession>A0AAP6EEX5</accession>
<dbReference type="EMBL" id="JARAWP010000004">
    <property type="protein sequence ID" value="MDX3017738.1"/>
    <property type="molecule type" value="Genomic_DNA"/>
</dbReference>
<dbReference type="Pfam" id="PF14552">
    <property type="entry name" value="Tautomerase_2"/>
    <property type="match status" value="1"/>
</dbReference>
<dbReference type="InterPro" id="IPR037479">
    <property type="entry name" value="Tauto_MSAD"/>
</dbReference>
<sequence length="138" mass="14253">MPVITVQSYGITADAAPGLARSVRAQVTAALPGTDGVCQCRVVVCAAADVPDHVPAPNAWVEVTMFPGRSTEDKRALYTAIVAGLRPAGIVPGAVTVVLREPALENWGIRGGRPASEVLRDAVHSPTDSSADVEGDAR</sequence>
<dbReference type="EMBL" id="JARAWC010000007">
    <property type="protein sequence ID" value="MDX2960452.1"/>
    <property type="molecule type" value="Genomic_DNA"/>
</dbReference>
<name>A0AAP6EEX5_9ACTN</name>
<comment type="caution">
    <text evidence="2">The sequence shown here is derived from an EMBL/GenBank/DDBJ whole genome shotgun (WGS) entry which is preliminary data.</text>
</comment>